<proteinExistence type="predicted"/>
<dbReference type="RefSeq" id="WP_206744696.1">
    <property type="nucleotide sequence ID" value="NZ_MIQH01000393.1"/>
</dbReference>
<evidence type="ECO:0000313" key="2">
    <source>
        <dbReference type="Proteomes" id="UP000182798"/>
    </source>
</evidence>
<feature type="non-terminal residue" evidence="1">
    <location>
        <position position="67"/>
    </location>
</feature>
<dbReference type="EMBL" id="MIQH01000393">
    <property type="protein sequence ID" value="OJA03630.1"/>
    <property type="molecule type" value="Genomic_DNA"/>
</dbReference>
<comment type="caution">
    <text evidence="1">The sequence shown here is derived from an EMBL/GenBank/DDBJ whole genome shotgun (WGS) entry which is preliminary data.</text>
</comment>
<name>A0A1J8P306_9GAMM</name>
<protein>
    <submittedName>
        <fullName evidence="1">Uncharacterized protein</fullName>
    </submittedName>
</protein>
<dbReference type="AlphaFoldDB" id="A0A1J8P306"/>
<accession>A0A1J8P306</accession>
<gene>
    <name evidence="1" type="ORF">BGC33_05645</name>
</gene>
<dbReference type="Proteomes" id="UP000182798">
    <property type="component" value="Unassembled WGS sequence"/>
</dbReference>
<sequence length="67" mass="7739">MILIKTQEHTESFCFLPQCEPKNITNKSKGSVFGGLYFDFFTGKKQLKTKYFIGACWLEENQLALQV</sequence>
<organism evidence="1 2">
    <name type="scientific">Bathymodiolus thermophilus thioautotrophic gill symbiont</name>
    <dbReference type="NCBI Taxonomy" id="2360"/>
    <lineage>
        <taxon>Bacteria</taxon>
        <taxon>Pseudomonadati</taxon>
        <taxon>Pseudomonadota</taxon>
        <taxon>Gammaproteobacteria</taxon>
        <taxon>sulfur-oxidizing symbionts</taxon>
    </lineage>
</organism>
<reference evidence="2" key="1">
    <citation type="submission" date="2016-09" db="EMBL/GenBank/DDBJ databases">
        <title>Genome Sequence of Bathymodiolus thermophilus sulfur-oxidizing gill endosymbiont.</title>
        <authorList>
            <person name="Ponnudurai R."/>
            <person name="Kleiner M."/>
            <person name="Sayavedra L."/>
            <person name="Thuermer A."/>
            <person name="Felbeck H."/>
            <person name="Schlueter R."/>
            <person name="Schweder T."/>
            <person name="Markert S."/>
        </authorList>
    </citation>
    <scope>NUCLEOTIDE SEQUENCE [LARGE SCALE GENOMIC DNA]</scope>
    <source>
        <strain evidence="2">BAT/CrabSpa'14</strain>
    </source>
</reference>
<evidence type="ECO:0000313" key="1">
    <source>
        <dbReference type="EMBL" id="OJA03630.1"/>
    </source>
</evidence>